<dbReference type="InterPro" id="IPR050109">
    <property type="entry name" value="HTH-type_TetR-like_transc_reg"/>
</dbReference>
<evidence type="ECO:0000313" key="4">
    <source>
        <dbReference type="EMBL" id="MBC9811532.1"/>
    </source>
</evidence>
<dbReference type="PANTHER" id="PTHR30328">
    <property type="entry name" value="TRANSCRIPTIONAL REPRESSOR"/>
    <property type="match status" value="1"/>
</dbReference>
<accession>A0A8J6PB37</accession>
<dbReference type="PROSITE" id="PS01081">
    <property type="entry name" value="HTH_TETR_1"/>
    <property type="match status" value="1"/>
</dbReference>
<dbReference type="Proteomes" id="UP000652681">
    <property type="component" value="Unassembled WGS sequence"/>
</dbReference>
<name>A0A8J6PB37_9FLAO</name>
<dbReference type="Pfam" id="PF00440">
    <property type="entry name" value="TetR_N"/>
    <property type="match status" value="1"/>
</dbReference>
<protein>
    <submittedName>
        <fullName evidence="4">TetR/AcrR family transcriptional regulator</fullName>
    </submittedName>
</protein>
<evidence type="ECO:0000259" key="3">
    <source>
        <dbReference type="PROSITE" id="PS50977"/>
    </source>
</evidence>
<dbReference type="AlphaFoldDB" id="A0A8J6PB37"/>
<evidence type="ECO:0000256" key="1">
    <source>
        <dbReference type="ARBA" id="ARBA00023125"/>
    </source>
</evidence>
<proteinExistence type="predicted"/>
<dbReference type="PANTHER" id="PTHR30328:SF54">
    <property type="entry name" value="HTH-TYPE TRANSCRIPTIONAL REPRESSOR SCO4008"/>
    <property type="match status" value="1"/>
</dbReference>
<evidence type="ECO:0000256" key="2">
    <source>
        <dbReference type="PROSITE-ProRule" id="PRU00335"/>
    </source>
</evidence>
<dbReference type="EMBL" id="JACVEL010000002">
    <property type="protein sequence ID" value="MBC9811532.1"/>
    <property type="molecule type" value="Genomic_DNA"/>
</dbReference>
<keyword evidence="1 2" id="KW-0238">DNA-binding</keyword>
<comment type="caution">
    <text evidence="4">The sequence shown here is derived from an EMBL/GenBank/DDBJ whole genome shotgun (WGS) entry which is preliminary data.</text>
</comment>
<dbReference type="SUPFAM" id="SSF46689">
    <property type="entry name" value="Homeodomain-like"/>
    <property type="match status" value="1"/>
</dbReference>
<dbReference type="Gene3D" id="1.10.357.10">
    <property type="entry name" value="Tetracycline Repressor, domain 2"/>
    <property type="match status" value="1"/>
</dbReference>
<dbReference type="PROSITE" id="PS50977">
    <property type="entry name" value="HTH_TETR_2"/>
    <property type="match status" value="1"/>
</dbReference>
<feature type="DNA-binding region" description="H-T-H motif" evidence="2">
    <location>
        <begin position="26"/>
        <end position="45"/>
    </location>
</feature>
<reference evidence="4" key="1">
    <citation type="submission" date="2020-09" db="EMBL/GenBank/DDBJ databases">
        <title>Taishania pollutisoli gen. nov., sp. nov., Isolated from Tetrabromobisphenol A-Contaminated Soil.</title>
        <authorList>
            <person name="Chen Q."/>
        </authorList>
    </citation>
    <scope>NUCLEOTIDE SEQUENCE</scope>
    <source>
        <strain evidence="4">CZZ-1</strain>
    </source>
</reference>
<organism evidence="4 5">
    <name type="scientific">Taishania pollutisoli</name>
    <dbReference type="NCBI Taxonomy" id="2766479"/>
    <lineage>
        <taxon>Bacteria</taxon>
        <taxon>Pseudomonadati</taxon>
        <taxon>Bacteroidota</taxon>
        <taxon>Flavobacteriia</taxon>
        <taxon>Flavobacteriales</taxon>
        <taxon>Crocinitomicaceae</taxon>
        <taxon>Taishania</taxon>
    </lineage>
</organism>
<dbReference type="InterPro" id="IPR023772">
    <property type="entry name" value="DNA-bd_HTH_TetR-type_CS"/>
</dbReference>
<sequence length="200" mass="23554">MECLTEEHIKQRAKVLFFTTGILDASTQEIADFAGVNRTLVNYYFRSKKNLFNIVYTEIISEMRAGFAAVYASDGTFREKVEALIDYTIEFRETYPFLEIFNIQETSKLNNQMETLLRPTAIKETHLFLKEIEEEMKKGTIPTYEPVNFLINLMSLISFPIVMKPIFREIFCISTEEQYQKIYNQRKEMVMTILFNNVNQ</sequence>
<dbReference type="GO" id="GO:0003677">
    <property type="term" value="F:DNA binding"/>
    <property type="evidence" value="ECO:0007669"/>
    <property type="project" value="UniProtKB-UniRule"/>
</dbReference>
<keyword evidence="5" id="KW-1185">Reference proteome</keyword>
<dbReference type="RefSeq" id="WP_163491814.1">
    <property type="nucleotide sequence ID" value="NZ_JACVEL010000002.1"/>
</dbReference>
<dbReference type="InterPro" id="IPR009057">
    <property type="entry name" value="Homeodomain-like_sf"/>
</dbReference>
<evidence type="ECO:0000313" key="5">
    <source>
        <dbReference type="Proteomes" id="UP000652681"/>
    </source>
</evidence>
<dbReference type="InterPro" id="IPR001647">
    <property type="entry name" value="HTH_TetR"/>
</dbReference>
<gene>
    <name evidence="4" type="ORF">H9Y05_03505</name>
</gene>
<feature type="domain" description="HTH tetR-type" evidence="3">
    <location>
        <begin position="3"/>
        <end position="63"/>
    </location>
</feature>